<proteinExistence type="predicted"/>
<dbReference type="PANTHER" id="PTHR34051:SF2">
    <property type="entry name" value="PROTEIN LPA3"/>
    <property type="match status" value="1"/>
</dbReference>
<reference evidence="3 4" key="1">
    <citation type="journal article" date="2015" name="Plant Cell">
        <title>Oil accumulation by the oleaginous diatom Fistulifera solaris as revealed by the genome and transcriptome.</title>
        <authorList>
            <person name="Tanaka T."/>
            <person name="Maeda Y."/>
            <person name="Veluchamy A."/>
            <person name="Tanaka M."/>
            <person name="Abida H."/>
            <person name="Marechal E."/>
            <person name="Bowler C."/>
            <person name="Muto M."/>
            <person name="Sunaga Y."/>
            <person name="Tanaka M."/>
            <person name="Yoshino T."/>
            <person name="Taniguchi T."/>
            <person name="Fukuda Y."/>
            <person name="Nemoto M."/>
            <person name="Matsumoto M."/>
            <person name="Wong P.S."/>
            <person name="Aburatani S."/>
            <person name="Fujibuchi W."/>
        </authorList>
    </citation>
    <scope>NUCLEOTIDE SEQUENCE [LARGE SCALE GENOMIC DNA]</scope>
    <source>
        <strain evidence="3 4">JPCC DA0580</strain>
    </source>
</reference>
<sequence>MTIAHRLGFCIGFLYTRAVVAFVSHPPQRRQKLSSLYASKLPKGISPFEKSVAKGLDIQGEFRKIASKAILQAIKDGQTQLEIDFPPLLGGGSSKTAFDDFDNIQELNANRDWCVPLAPLIAASKQQQWLILPDDKECELAQKEWGGGQLFRRAAKFTSIRAALVQVAGEQKVTKAWGSTIAATFNKLSGGDGILADSRLLDDLSDAGDSEARLYLVCQPGNGGPVEDWINVEQLHRSSPRQTVTCVVNGALDKVRDGYYPVLFFPALAKTVPFYRDFEAVFFLKPISDKGLYGWLYRVYPEPWQVILQIPEQQQKGSQTVISVQDIVALTSTKRPSYSDAVQAMVAASKKIPKN</sequence>
<dbReference type="OrthoDB" id="199922at2759"/>
<evidence type="ECO:0000259" key="2">
    <source>
        <dbReference type="Pfam" id="PF09353"/>
    </source>
</evidence>
<dbReference type="EMBL" id="BDSP01000137">
    <property type="protein sequence ID" value="GAX19540.1"/>
    <property type="molecule type" value="Genomic_DNA"/>
</dbReference>
<evidence type="ECO:0000313" key="3">
    <source>
        <dbReference type="EMBL" id="GAX19540.1"/>
    </source>
</evidence>
<evidence type="ECO:0000313" key="4">
    <source>
        <dbReference type="Proteomes" id="UP000198406"/>
    </source>
</evidence>
<feature type="domain" description="DUF1995" evidence="2">
    <location>
        <begin position="66"/>
        <end position="310"/>
    </location>
</feature>
<feature type="chain" id="PRO_5013006802" description="DUF1995 domain-containing protein" evidence="1">
    <location>
        <begin position="22"/>
        <end position="355"/>
    </location>
</feature>
<comment type="caution">
    <text evidence="3">The sequence shown here is derived from an EMBL/GenBank/DDBJ whole genome shotgun (WGS) entry which is preliminary data.</text>
</comment>
<protein>
    <recommendedName>
        <fullName evidence="2">DUF1995 domain-containing protein</fullName>
    </recommendedName>
</protein>
<dbReference type="AlphaFoldDB" id="A0A1Z5JZS0"/>
<gene>
    <name evidence="3" type="ORF">FisN_19Hh117</name>
</gene>
<dbReference type="InterPro" id="IPR018962">
    <property type="entry name" value="DUF1995"/>
</dbReference>
<feature type="signal peptide" evidence="1">
    <location>
        <begin position="1"/>
        <end position="21"/>
    </location>
</feature>
<keyword evidence="1" id="KW-0732">Signal</keyword>
<dbReference type="Proteomes" id="UP000198406">
    <property type="component" value="Unassembled WGS sequence"/>
</dbReference>
<evidence type="ECO:0000256" key="1">
    <source>
        <dbReference type="SAM" id="SignalP"/>
    </source>
</evidence>
<dbReference type="Pfam" id="PF09353">
    <property type="entry name" value="DUF1995"/>
    <property type="match status" value="1"/>
</dbReference>
<accession>A0A1Z5JZS0</accession>
<dbReference type="InParanoid" id="A0A1Z5JZS0"/>
<organism evidence="3 4">
    <name type="scientific">Fistulifera solaris</name>
    <name type="common">Oleaginous diatom</name>
    <dbReference type="NCBI Taxonomy" id="1519565"/>
    <lineage>
        <taxon>Eukaryota</taxon>
        <taxon>Sar</taxon>
        <taxon>Stramenopiles</taxon>
        <taxon>Ochrophyta</taxon>
        <taxon>Bacillariophyta</taxon>
        <taxon>Bacillariophyceae</taxon>
        <taxon>Bacillariophycidae</taxon>
        <taxon>Naviculales</taxon>
        <taxon>Naviculaceae</taxon>
        <taxon>Fistulifera</taxon>
    </lineage>
</organism>
<dbReference type="PANTHER" id="PTHR34051">
    <property type="entry name" value="PROTEIN LOW PSII ACCUMULATION 3, CHLOROPLASTIC"/>
    <property type="match status" value="1"/>
</dbReference>
<keyword evidence="4" id="KW-1185">Reference proteome</keyword>
<name>A0A1Z5JZS0_FISSO</name>
<dbReference type="InterPro" id="IPR044687">
    <property type="entry name" value="LPA3"/>
</dbReference>